<dbReference type="Proteomes" id="UP000469870">
    <property type="component" value="Unassembled WGS sequence"/>
</dbReference>
<sequence>MLSVYISIVFIFVLMFLGYYLTYKGWFNDTIGDVFSKLVLQIALPCNMFLTITRNFTQAEFLQLAKGTIVPLISMLLTFAVSFLYIKIFNLKPSRRGLFSTAFTCSNTIFIGLPINYAIFGSRAIPFALLYYIVNTTLFWTIGIYLIASDNPQFTREKVQFKPLVALKKIFSPALLGFLIGVTWVLTELPLPESVMTFLAYLANLTTPLSMFIIGIIVYSVGITKLSLDKEIIGVLVGRYLISPFLVWLVGQFITIPPLMLAVFIIQSAMPVQNSIPILARSYQADQKFAASSLGYSVLLYLMYIPLLLKIIL</sequence>
<accession>A0A844BQP9</accession>
<comment type="subcellular location">
    <subcellularLocation>
        <location evidence="1">Cell membrane</location>
        <topology evidence="1">Multi-pass membrane protein</topology>
    </subcellularLocation>
</comment>
<feature type="transmembrane region" description="Helical" evidence="8">
    <location>
        <begin position="34"/>
        <end position="52"/>
    </location>
</feature>
<comment type="caution">
    <text evidence="9">The sequence shown here is derived from an EMBL/GenBank/DDBJ whole genome shotgun (WGS) entry which is preliminary data.</text>
</comment>
<feature type="transmembrane region" description="Helical" evidence="8">
    <location>
        <begin position="125"/>
        <end position="148"/>
    </location>
</feature>
<feature type="transmembrane region" description="Helical" evidence="8">
    <location>
        <begin position="98"/>
        <end position="119"/>
    </location>
</feature>
<feature type="transmembrane region" description="Helical" evidence="8">
    <location>
        <begin position="169"/>
        <end position="186"/>
    </location>
</feature>
<gene>
    <name evidence="9" type="ORF">GIY11_11215</name>
</gene>
<keyword evidence="3" id="KW-0813">Transport</keyword>
<keyword evidence="6 8" id="KW-1133">Transmembrane helix</keyword>
<feature type="transmembrane region" description="Helical" evidence="8">
    <location>
        <begin position="6"/>
        <end position="22"/>
    </location>
</feature>
<evidence type="ECO:0000256" key="1">
    <source>
        <dbReference type="ARBA" id="ARBA00004651"/>
    </source>
</evidence>
<evidence type="ECO:0000256" key="6">
    <source>
        <dbReference type="ARBA" id="ARBA00022989"/>
    </source>
</evidence>
<keyword evidence="7 8" id="KW-0472">Membrane</keyword>
<dbReference type="InterPro" id="IPR004776">
    <property type="entry name" value="Mem_transp_PIN-like"/>
</dbReference>
<dbReference type="EMBL" id="WJQR01000014">
    <property type="protein sequence ID" value="MRI82578.1"/>
    <property type="molecule type" value="Genomic_DNA"/>
</dbReference>
<evidence type="ECO:0000256" key="2">
    <source>
        <dbReference type="ARBA" id="ARBA00010145"/>
    </source>
</evidence>
<dbReference type="PANTHER" id="PTHR36838">
    <property type="entry name" value="AUXIN EFFLUX CARRIER FAMILY PROTEIN"/>
    <property type="match status" value="1"/>
</dbReference>
<dbReference type="PANTHER" id="PTHR36838:SF1">
    <property type="entry name" value="SLR1864 PROTEIN"/>
    <property type="match status" value="1"/>
</dbReference>
<keyword evidence="4" id="KW-1003">Cell membrane</keyword>
<evidence type="ECO:0000313" key="9">
    <source>
        <dbReference type="EMBL" id="MRI82578.1"/>
    </source>
</evidence>
<name>A0A844BQP9_9LACT</name>
<dbReference type="InterPro" id="IPR038770">
    <property type="entry name" value="Na+/solute_symporter_sf"/>
</dbReference>
<evidence type="ECO:0000313" key="10">
    <source>
        <dbReference type="Proteomes" id="UP000469870"/>
    </source>
</evidence>
<dbReference type="Gene3D" id="1.20.1530.20">
    <property type="match status" value="1"/>
</dbReference>
<dbReference type="GO" id="GO:0005886">
    <property type="term" value="C:plasma membrane"/>
    <property type="evidence" value="ECO:0007669"/>
    <property type="project" value="UniProtKB-SubCell"/>
</dbReference>
<dbReference type="GO" id="GO:0055085">
    <property type="term" value="P:transmembrane transport"/>
    <property type="evidence" value="ECO:0007669"/>
    <property type="project" value="InterPro"/>
</dbReference>
<evidence type="ECO:0000256" key="3">
    <source>
        <dbReference type="ARBA" id="ARBA00022448"/>
    </source>
</evidence>
<feature type="transmembrane region" description="Helical" evidence="8">
    <location>
        <begin position="289"/>
        <end position="309"/>
    </location>
</feature>
<feature type="transmembrane region" description="Helical" evidence="8">
    <location>
        <begin position="198"/>
        <end position="224"/>
    </location>
</feature>
<evidence type="ECO:0000256" key="7">
    <source>
        <dbReference type="ARBA" id="ARBA00023136"/>
    </source>
</evidence>
<feature type="transmembrane region" description="Helical" evidence="8">
    <location>
        <begin position="64"/>
        <end position="86"/>
    </location>
</feature>
<evidence type="ECO:0000256" key="5">
    <source>
        <dbReference type="ARBA" id="ARBA00022692"/>
    </source>
</evidence>
<comment type="similarity">
    <text evidence="2">Belongs to the auxin efflux carrier (TC 2.A.69) family.</text>
</comment>
<reference evidence="9 10" key="1">
    <citation type="submission" date="2019-11" db="EMBL/GenBank/DDBJ databases">
        <title>Characterisation of Fundicoccus ignavus gen. nov. sp. nov., a novel genus of the family Aerococcaceae isolated from bulk tank milk.</title>
        <authorList>
            <person name="Siebert A."/>
            <person name="Huptas C."/>
            <person name="Wenning M."/>
            <person name="Scherer S."/>
            <person name="Doll E.V."/>
        </authorList>
    </citation>
    <scope>NUCLEOTIDE SEQUENCE [LARGE SCALE GENOMIC DNA]</scope>
    <source>
        <strain evidence="9 10">DSM 109653</strain>
    </source>
</reference>
<dbReference type="Pfam" id="PF03547">
    <property type="entry name" value="Mem_trans"/>
    <property type="match status" value="1"/>
</dbReference>
<evidence type="ECO:0000256" key="4">
    <source>
        <dbReference type="ARBA" id="ARBA00022475"/>
    </source>
</evidence>
<evidence type="ECO:0000256" key="8">
    <source>
        <dbReference type="SAM" id="Phobius"/>
    </source>
</evidence>
<protein>
    <submittedName>
        <fullName evidence="9">AEC family transporter</fullName>
    </submittedName>
</protein>
<feature type="transmembrane region" description="Helical" evidence="8">
    <location>
        <begin position="245"/>
        <end position="269"/>
    </location>
</feature>
<dbReference type="RefSeq" id="WP_343030467.1">
    <property type="nucleotide sequence ID" value="NZ_WJQR01000014.1"/>
</dbReference>
<proteinExistence type="inferred from homology"/>
<keyword evidence="5 8" id="KW-0812">Transmembrane</keyword>
<dbReference type="AlphaFoldDB" id="A0A844BQP9"/>
<organism evidence="9 10">
    <name type="scientific">Fundicoccus ignavus</name>
    <dbReference type="NCBI Taxonomy" id="2664442"/>
    <lineage>
        <taxon>Bacteria</taxon>
        <taxon>Bacillati</taxon>
        <taxon>Bacillota</taxon>
        <taxon>Bacilli</taxon>
        <taxon>Lactobacillales</taxon>
        <taxon>Aerococcaceae</taxon>
        <taxon>Fundicoccus</taxon>
    </lineage>
</organism>